<keyword evidence="1" id="KW-0472">Membrane</keyword>
<reference evidence="2" key="1">
    <citation type="submission" date="2020-12" db="EMBL/GenBank/DDBJ databases">
        <title>The genome sequence of Inhella sp. 1Y17.</title>
        <authorList>
            <person name="Liu Y."/>
        </authorList>
    </citation>
    <scope>NUCLEOTIDE SEQUENCE</scope>
    <source>
        <strain evidence="2">1Y17</strain>
    </source>
</reference>
<evidence type="ECO:0000313" key="2">
    <source>
        <dbReference type="EMBL" id="MBH9576949.1"/>
    </source>
</evidence>
<dbReference type="RefSeq" id="WP_198110626.1">
    <property type="nucleotide sequence ID" value="NZ_JAEDAK010000005.1"/>
</dbReference>
<comment type="caution">
    <text evidence="2">The sequence shown here is derived from an EMBL/GenBank/DDBJ whole genome shotgun (WGS) entry which is preliminary data.</text>
</comment>
<accession>A0A931NHD0</accession>
<organism evidence="2 3">
    <name type="scientific">Inhella proteolytica</name>
    <dbReference type="NCBI Taxonomy" id="2795029"/>
    <lineage>
        <taxon>Bacteria</taxon>
        <taxon>Pseudomonadati</taxon>
        <taxon>Pseudomonadota</taxon>
        <taxon>Betaproteobacteria</taxon>
        <taxon>Burkholderiales</taxon>
        <taxon>Sphaerotilaceae</taxon>
        <taxon>Inhella</taxon>
    </lineage>
</organism>
<feature type="transmembrane region" description="Helical" evidence="1">
    <location>
        <begin position="52"/>
        <end position="69"/>
    </location>
</feature>
<feature type="transmembrane region" description="Helical" evidence="1">
    <location>
        <begin position="76"/>
        <end position="92"/>
    </location>
</feature>
<keyword evidence="2" id="KW-0830">Ubiquinone</keyword>
<keyword evidence="1" id="KW-1133">Transmembrane helix</keyword>
<evidence type="ECO:0000313" key="3">
    <source>
        <dbReference type="Proteomes" id="UP000613266"/>
    </source>
</evidence>
<feature type="transmembrane region" description="Helical" evidence="1">
    <location>
        <begin position="98"/>
        <end position="119"/>
    </location>
</feature>
<keyword evidence="1" id="KW-0812">Transmembrane</keyword>
<keyword evidence="3" id="KW-1185">Reference proteome</keyword>
<sequence length="205" mass="21587">MGFIDAALSYPTGLLSALLAVVLVYWLLALVGLADFETDGLEWQADVDAGELSGAAALLVGLGLGGVPFSIAASLVVLLAWTFCCLAAMWVLPTEPGLLMQIGAGTGVLLLALAWGVLLTSRLIRPLRPLFKTHQAQLNADLVGQPCTVLTGSVDEKLGQAEIKQAGASLNVRVWAASPNDFKRGSTARIAEYDAARGRYRIEPV</sequence>
<dbReference type="AlphaFoldDB" id="A0A931NHD0"/>
<proteinExistence type="predicted"/>
<gene>
    <name evidence="2" type="ORF">I7X39_08525</name>
</gene>
<evidence type="ECO:0000256" key="1">
    <source>
        <dbReference type="SAM" id="Phobius"/>
    </source>
</evidence>
<protein>
    <submittedName>
        <fullName evidence="2">Ubiquinone biosynthesis protein</fullName>
    </submittedName>
</protein>
<name>A0A931NHD0_9BURK</name>
<dbReference type="EMBL" id="JAEDAK010000005">
    <property type="protein sequence ID" value="MBH9576949.1"/>
    <property type="molecule type" value="Genomic_DNA"/>
</dbReference>
<dbReference type="Proteomes" id="UP000613266">
    <property type="component" value="Unassembled WGS sequence"/>
</dbReference>
<feature type="transmembrane region" description="Helical" evidence="1">
    <location>
        <begin position="12"/>
        <end position="32"/>
    </location>
</feature>